<dbReference type="CDD" id="cd04591">
    <property type="entry name" value="CBS_pair_voltage-gated_CLC_euk_bac"/>
    <property type="match status" value="1"/>
</dbReference>
<keyword evidence="14" id="KW-1185">Reference proteome</keyword>
<dbReference type="Gene3D" id="3.10.580.10">
    <property type="entry name" value="CBS-domain"/>
    <property type="match status" value="1"/>
</dbReference>
<evidence type="ECO:0000256" key="12">
    <source>
        <dbReference type="SAM" id="SignalP"/>
    </source>
</evidence>
<reference evidence="13 14" key="1">
    <citation type="journal article" date="2019" name="Genome Biol. Evol.">
        <title>Whole-Genome Sequencing of the Giant Devil Catfish, Bagarius yarrelli.</title>
        <authorList>
            <person name="Jiang W."/>
            <person name="Lv Y."/>
            <person name="Cheng L."/>
            <person name="Yang K."/>
            <person name="Chao B."/>
            <person name="Wang X."/>
            <person name="Li Y."/>
            <person name="Pan X."/>
            <person name="You X."/>
            <person name="Zhang Y."/>
            <person name="Yang J."/>
            <person name="Li J."/>
            <person name="Zhang X."/>
            <person name="Liu S."/>
            <person name="Sun C."/>
            <person name="Yang J."/>
            <person name="Shi Q."/>
        </authorList>
    </citation>
    <scope>NUCLEOTIDE SEQUENCE [LARGE SCALE GENOMIC DNA]</scope>
    <source>
        <strain evidence="13">JWS20170419001</strain>
        <tissue evidence="13">Muscle</tissue>
    </source>
</reference>
<keyword evidence="7" id="KW-0129">CBS domain</keyword>
<dbReference type="Proteomes" id="UP000319801">
    <property type="component" value="Unassembled WGS sequence"/>
</dbReference>
<evidence type="ECO:0000313" key="13">
    <source>
        <dbReference type="EMBL" id="TSK67163.1"/>
    </source>
</evidence>
<dbReference type="InterPro" id="IPR001807">
    <property type="entry name" value="ClC"/>
</dbReference>
<dbReference type="GO" id="GO:0005886">
    <property type="term" value="C:plasma membrane"/>
    <property type="evidence" value="ECO:0007669"/>
    <property type="project" value="TreeGrafter"/>
</dbReference>
<keyword evidence="8" id="KW-0472">Membrane</keyword>
<feature type="chain" id="PRO_5021902386" evidence="12">
    <location>
        <begin position="24"/>
        <end position="470"/>
    </location>
</feature>
<evidence type="ECO:0000256" key="7">
    <source>
        <dbReference type="ARBA" id="ARBA00023122"/>
    </source>
</evidence>
<keyword evidence="3" id="KW-0812">Transmembrane</keyword>
<keyword evidence="9" id="KW-0869">Chloride channel</keyword>
<sequence length="470" mass="52089">MAFTWFSFLFFQLHSWQMKDTLSIVTEQRNGKGYVHNADDLKGATGKVCRALKRTTATFSAELISALSLAARNITFSDVCFGGDCSHLVCLTVYEQVYGCTDGSEGKYSGRLTGRGPTAESSKKSPHVRRVMPLVIPVCRYGKIISFGFELIPFHHPVSAGLGRLVGEVAAVVLPPGVYGNGTVYSVIPGSYAVAGAAAMSGAATHTISTAMIVFELTGQINFLFPIIFCVIVANIVGQSLQPSLYDSLIHIRKLPYPVEIDWDHKEESNIRVEDIMVNNVKYITLNSTYRDLQELLLTKLRTFPLVKCDESKLLLGSVERAQMQELLSNQLSRTRRLKYLQQQAQNENDEIIRWEEQQLEEVLNLNLCKIDPVSVQILEGTSLKKVHKIFAFMALDHAYVTSVGRLVGVVSHKELRKGFEASVKVTGAKPHAPMGSFRVSSTRMRKTATPEAKELPELLGSQNNFNHSS</sequence>
<dbReference type="OrthoDB" id="8904823at2759"/>
<dbReference type="InterPro" id="IPR050970">
    <property type="entry name" value="Cl_channel_volt-gated"/>
</dbReference>
<protein>
    <submittedName>
        <fullName evidence="13">Chloride channel protein 1</fullName>
    </submittedName>
</protein>
<proteinExistence type="predicted"/>
<dbReference type="EMBL" id="VCAZ01000018">
    <property type="protein sequence ID" value="TSK67163.1"/>
    <property type="molecule type" value="Genomic_DNA"/>
</dbReference>
<feature type="compositionally biased region" description="Polar residues" evidence="11">
    <location>
        <begin position="461"/>
        <end position="470"/>
    </location>
</feature>
<dbReference type="PANTHER" id="PTHR45720:SF6">
    <property type="entry name" value="CHLORIDE CHANNEL PROTEIN 2"/>
    <property type="match status" value="1"/>
</dbReference>
<dbReference type="SUPFAM" id="SSF54631">
    <property type="entry name" value="CBS-domain pair"/>
    <property type="match status" value="1"/>
</dbReference>
<keyword evidence="5" id="KW-1133">Transmembrane helix</keyword>
<name>A0A556TTN7_BAGYA</name>
<dbReference type="Pfam" id="PF00654">
    <property type="entry name" value="Voltage_CLC"/>
    <property type="match status" value="1"/>
</dbReference>
<evidence type="ECO:0000256" key="4">
    <source>
        <dbReference type="ARBA" id="ARBA00022737"/>
    </source>
</evidence>
<evidence type="ECO:0000256" key="3">
    <source>
        <dbReference type="ARBA" id="ARBA00022692"/>
    </source>
</evidence>
<organism evidence="13 14">
    <name type="scientific">Bagarius yarrelli</name>
    <name type="common">Goonch</name>
    <name type="synonym">Bagrus yarrelli</name>
    <dbReference type="NCBI Taxonomy" id="175774"/>
    <lineage>
        <taxon>Eukaryota</taxon>
        <taxon>Metazoa</taxon>
        <taxon>Chordata</taxon>
        <taxon>Craniata</taxon>
        <taxon>Vertebrata</taxon>
        <taxon>Euteleostomi</taxon>
        <taxon>Actinopterygii</taxon>
        <taxon>Neopterygii</taxon>
        <taxon>Teleostei</taxon>
        <taxon>Ostariophysi</taxon>
        <taxon>Siluriformes</taxon>
        <taxon>Sisoridae</taxon>
        <taxon>Sisorinae</taxon>
        <taxon>Bagarius</taxon>
    </lineage>
</organism>
<evidence type="ECO:0000256" key="11">
    <source>
        <dbReference type="SAM" id="MobiDB-lite"/>
    </source>
</evidence>
<dbReference type="InterPro" id="IPR014743">
    <property type="entry name" value="Cl-channel_core"/>
</dbReference>
<evidence type="ECO:0000256" key="6">
    <source>
        <dbReference type="ARBA" id="ARBA00023065"/>
    </source>
</evidence>
<evidence type="ECO:0000256" key="10">
    <source>
        <dbReference type="ARBA" id="ARBA00023214"/>
    </source>
</evidence>
<keyword evidence="9" id="KW-0407">Ion channel</keyword>
<dbReference type="PRINTS" id="PR00762">
    <property type="entry name" value="CLCHANNEL"/>
</dbReference>
<dbReference type="AlphaFoldDB" id="A0A556TTN7"/>
<feature type="region of interest" description="Disordered" evidence="11">
    <location>
        <begin position="433"/>
        <end position="470"/>
    </location>
</feature>
<keyword evidence="6" id="KW-0406">Ion transport</keyword>
<comment type="caution">
    <text evidence="13">The sequence shown here is derived from an EMBL/GenBank/DDBJ whole genome shotgun (WGS) entry which is preliminary data.</text>
</comment>
<gene>
    <name evidence="13" type="ORF">Baya_5140</name>
</gene>
<keyword evidence="12" id="KW-0732">Signal</keyword>
<evidence type="ECO:0000256" key="9">
    <source>
        <dbReference type="ARBA" id="ARBA00023173"/>
    </source>
</evidence>
<dbReference type="GO" id="GO:0005247">
    <property type="term" value="F:voltage-gated chloride channel activity"/>
    <property type="evidence" value="ECO:0007669"/>
    <property type="project" value="TreeGrafter"/>
</dbReference>
<keyword evidence="4" id="KW-0677">Repeat</keyword>
<evidence type="ECO:0000256" key="8">
    <source>
        <dbReference type="ARBA" id="ARBA00023136"/>
    </source>
</evidence>
<evidence type="ECO:0000313" key="14">
    <source>
        <dbReference type="Proteomes" id="UP000319801"/>
    </source>
</evidence>
<keyword evidence="10" id="KW-0868">Chloride</keyword>
<dbReference type="SUPFAM" id="SSF81340">
    <property type="entry name" value="Clc chloride channel"/>
    <property type="match status" value="1"/>
</dbReference>
<evidence type="ECO:0000256" key="5">
    <source>
        <dbReference type="ARBA" id="ARBA00022989"/>
    </source>
</evidence>
<evidence type="ECO:0000256" key="2">
    <source>
        <dbReference type="ARBA" id="ARBA00022448"/>
    </source>
</evidence>
<accession>A0A556TTN7</accession>
<feature type="signal peptide" evidence="12">
    <location>
        <begin position="1"/>
        <end position="23"/>
    </location>
</feature>
<keyword evidence="2" id="KW-0813">Transport</keyword>
<dbReference type="InterPro" id="IPR046342">
    <property type="entry name" value="CBS_dom_sf"/>
</dbReference>
<comment type="subcellular location">
    <subcellularLocation>
        <location evidence="1">Membrane</location>
        <topology evidence="1">Multi-pass membrane protein</topology>
    </subcellularLocation>
</comment>
<evidence type="ECO:0000256" key="1">
    <source>
        <dbReference type="ARBA" id="ARBA00004141"/>
    </source>
</evidence>
<dbReference type="Gene3D" id="1.10.3080.10">
    <property type="entry name" value="Clc chloride channel"/>
    <property type="match status" value="1"/>
</dbReference>
<dbReference type="PANTHER" id="PTHR45720">
    <property type="entry name" value="CHLORIDE CHANNEL PROTEIN 2"/>
    <property type="match status" value="1"/>
</dbReference>
<dbReference type="GO" id="GO:0034707">
    <property type="term" value="C:chloride channel complex"/>
    <property type="evidence" value="ECO:0007669"/>
    <property type="project" value="UniProtKB-KW"/>
</dbReference>